<dbReference type="GeneID" id="24797385"/>
<dbReference type="PRINTS" id="PR01483">
    <property type="entry name" value="FASYNTHASE"/>
</dbReference>
<dbReference type="STRING" id="565033.GACE_0790"/>
<gene>
    <name evidence="2" type="ORF">GACE_0790</name>
</gene>
<dbReference type="InterPro" id="IPR002539">
    <property type="entry name" value="MaoC-like_dom"/>
</dbReference>
<dbReference type="KEGG" id="gac:GACE_0790"/>
<dbReference type="GO" id="GO:0004312">
    <property type="term" value="F:fatty acid synthase activity"/>
    <property type="evidence" value="ECO:0007669"/>
    <property type="project" value="InterPro"/>
</dbReference>
<dbReference type="SUPFAM" id="SSF54637">
    <property type="entry name" value="Thioesterase/thiol ester dehydrase-isomerase"/>
    <property type="match status" value="1"/>
</dbReference>
<dbReference type="InterPro" id="IPR029069">
    <property type="entry name" value="HotDog_dom_sf"/>
</dbReference>
<dbReference type="AlphaFoldDB" id="A0A0A7GCS2"/>
<evidence type="ECO:0000259" key="1">
    <source>
        <dbReference type="Pfam" id="PF01575"/>
    </source>
</evidence>
<reference evidence="2 3" key="1">
    <citation type="journal article" date="2015" name="Appl. Environ. Microbiol.">
        <title>The Geoglobus acetivorans genome: Fe(III) reduction, acetate utilization, autotrophic growth, and degradation of aromatic compounds in a hyperthermophilic archaeon.</title>
        <authorList>
            <person name="Mardanov A.V."/>
            <person name="Slododkina G.B."/>
            <person name="Slobodkin A.I."/>
            <person name="Beletsky A.V."/>
            <person name="Gavrilov S.N."/>
            <person name="Kublanov I.V."/>
            <person name="Bonch-Osmolovskaya E.A."/>
            <person name="Skryabin K.G."/>
            <person name="Ravin N.V."/>
        </authorList>
    </citation>
    <scope>NUCLEOTIDE SEQUENCE [LARGE SCALE GENOMIC DNA]</scope>
    <source>
        <strain evidence="2 3">SBH6</strain>
    </source>
</reference>
<dbReference type="EMBL" id="CP009552">
    <property type="protein sequence ID" value="AIY89840.1"/>
    <property type="molecule type" value="Genomic_DNA"/>
</dbReference>
<dbReference type="GO" id="GO:0005835">
    <property type="term" value="C:fatty acid synthase complex"/>
    <property type="evidence" value="ECO:0007669"/>
    <property type="project" value="InterPro"/>
</dbReference>
<dbReference type="InterPro" id="IPR003965">
    <property type="entry name" value="Fatty_acid_synthase"/>
</dbReference>
<dbReference type="GO" id="GO:0006633">
    <property type="term" value="P:fatty acid biosynthetic process"/>
    <property type="evidence" value="ECO:0007669"/>
    <property type="project" value="InterPro"/>
</dbReference>
<dbReference type="Pfam" id="PF01575">
    <property type="entry name" value="MaoC_dehydratas"/>
    <property type="match status" value="1"/>
</dbReference>
<organism evidence="2 3">
    <name type="scientific">Geoglobus acetivorans</name>
    <dbReference type="NCBI Taxonomy" id="565033"/>
    <lineage>
        <taxon>Archaea</taxon>
        <taxon>Methanobacteriati</taxon>
        <taxon>Methanobacteriota</taxon>
        <taxon>Archaeoglobi</taxon>
        <taxon>Archaeoglobales</taxon>
        <taxon>Archaeoglobaceae</taxon>
        <taxon>Geoglobus</taxon>
    </lineage>
</organism>
<proteinExistence type="predicted"/>
<dbReference type="Proteomes" id="UP000030624">
    <property type="component" value="Chromosome"/>
</dbReference>
<dbReference type="HOGENOM" id="CLU_094876_0_0_2"/>
<protein>
    <submittedName>
        <fullName evidence="2">MaoC family protein</fullName>
    </submittedName>
</protein>
<evidence type="ECO:0000313" key="3">
    <source>
        <dbReference type="Proteomes" id="UP000030624"/>
    </source>
</evidence>
<dbReference type="InterPro" id="IPR052342">
    <property type="entry name" value="MCH/BMMD"/>
</dbReference>
<dbReference type="PANTHER" id="PTHR43664">
    <property type="entry name" value="MONOAMINE OXIDASE-RELATED"/>
    <property type="match status" value="1"/>
</dbReference>
<sequence>MENLYFEDFEVGMEFETAGRTVTEADIVNFAAISGDWNPIHTDKEFAKNTVFGERIAHGLLTLAIASGLITRMRLVEKTIVAYYGIEKLRFTKPVFIGDTIKATLKVVDREEREKYGIVTFEVSVIKQTGDVVLTYISKSAIKKKGE</sequence>
<evidence type="ECO:0000313" key="2">
    <source>
        <dbReference type="EMBL" id="AIY89840.1"/>
    </source>
</evidence>
<dbReference type="eggNOG" id="arCOG00774">
    <property type="taxonomic scope" value="Archaea"/>
</dbReference>
<dbReference type="PANTHER" id="PTHR43664:SF1">
    <property type="entry name" value="BETA-METHYLMALYL-COA DEHYDRATASE"/>
    <property type="match status" value="1"/>
</dbReference>
<dbReference type="Gene3D" id="3.10.129.10">
    <property type="entry name" value="Hotdog Thioesterase"/>
    <property type="match status" value="1"/>
</dbReference>
<dbReference type="CDD" id="cd03446">
    <property type="entry name" value="MaoC_like"/>
    <property type="match status" value="1"/>
</dbReference>
<feature type="domain" description="MaoC-like" evidence="1">
    <location>
        <begin position="11"/>
        <end position="125"/>
    </location>
</feature>
<dbReference type="RefSeq" id="WP_048093625.1">
    <property type="nucleotide sequence ID" value="NZ_CP009552.1"/>
</dbReference>
<accession>A0A0A7GCS2</accession>
<name>A0A0A7GCS2_GEOAI</name>